<feature type="domain" description="IraD/Gp25-like" evidence="1">
    <location>
        <begin position="27"/>
        <end position="109"/>
    </location>
</feature>
<evidence type="ECO:0000313" key="2">
    <source>
        <dbReference type="EMBL" id="XDJ15049.1"/>
    </source>
</evidence>
<dbReference type="Gene3D" id="3.10.450.40">
    <property type="match status" value="1"/>
</dbReference>
<accession>A0AB39CDX0</accession>
<dbReference type="Pfam" id="PF04965">
    <property type="entry name" value="GPW_gp25"/>
    <property type="match status" value="1"/>
</dbReference>
<name>A0AB39CDX0_9VIRU</name>
<evidence type="ECO:0000259" key="1">
    <source>
        <dbReference type="Pfam" id="PF04965"/>
    </source>
</evidence>
<sequence length="128" mass="14407">MAEKTYRYSDVSLYAEQTQSAIVTDIDSVNQNILMILATPIRSAWFNPTIGCLIPEFLFDPTDDVTADKIKEEIINVLPRNLETRVIVTGCVVTPMPDDSLFYVSIRYDAPDLNAKAIVFNFNLGRTL</sequence>
<dbReference type="InterPro" id="IPR007048">
    <property type="entry name" value="IraD/Gp25-like"/>
</dbReference>
<proteinExistence type="predicted"/>
<dbReference type="EMBL" id="PQ015379">
    <property type="protein sequence ID" value="XDJ15049.1"/>
    <property type="molecule type" value="Genomic_DNA"/>
</dbReference>
<organism evidence="2">
    <name type="scientific">Pseudomonas phage HRDY3</name>
    <dbReference type="NCBI Taxonomy" id="3236930"/>
    <lineage>
        <taxon>Viruses</taxon>
    </lineage>
</organism>
<protein>
    <submittedName>
        <fullName evidence="2">Lysozyme</fullName>
    </submittedName>
</protein>
<reference evidence="2" key="1">
    <citation type="submission" date="2024-07" db="EMBL/GenBank/DDBJ databases">
        <authorList>
            <person name="Bringhurst R.M."/>
            <person name="Homer T.E."/>
        </authorList>
    </citation>
    <scope>NUCLEOTIDE SEQUENCE</scope>
</reference>
<dbReference type="SUPFAM" id="SSF160719">
    <property type="entry name" value="gpW/gp25-like"/>
    <property type="match status" value="1"/>
</dbReference>